<reference evidence="13 14" key="1">
    <citation type="submission" date="2020-04" db="EMBL/GenBank/DDBJ databases">
        <authorList>
            <person name="Laetsch R D."/>
            <person name="Stevens L."/>
            <person name="Kumar S."/>
            <person name="Blaxter L. M."/>
        </authorList>
    </citation>
    <scope>NUCLEOTIDE SEQUENCE [LARGE SCALE GENOMIC DNA]</scope>
</reference>
<comment type="caution">
    <text evidence="13">The sequence shown here is derived from an EMBL/GenBank/DDBJ whole genome shotgun (WGS) entry which is preliminary data.</text>
</comment>
<dbReference type="InterPro" id="IPR016152">
    <property type="entry name" value="PTrfase/Anion_transptr"/>
</dbReference>
<feature type="transmembrane region" description="Helical" evidence="10">
    <location>
        <begin position="561"/>
        <end position="580"/>
    </location>
</feature>
<feature type="transmembrane region" description="Helical" evidence="10">
    <location>
        <begin position="825"/>
        <end position="853"/>
    </location>
</feature>
<dbReference type="Pfam" id="PF00955">
    <property type="entry name" value="HCO3_cotransp"/>
    <property type="match status" value="1"/>
</dbReference>
<name>A0A8S1EE11_9PELO</name>
<dbReference type="PRINTS" id="PR01231">
    <property type="entry name" value="HCO3TRNSPORT"/>
</dbReference>
<keyword evidence="3" id="KW-0813">Transport</keyword>
<evidence type="ECO:0000256" key="9">
    <source>
        <dbReference type="SAM" id="MobiDB-lite"/>
    </source>
</evidence>
<dbReference type="Gene3D" id="3.40.930.10">
    <property type="entry name" value="Mannitol-specific EII, Chain A"/>
    <property type="match status" value="1"/>
</dbReference>
<evidence type="ECO:0000256" key="4">
    <source>
        <dbReference type="ARBA" id="ARBA00022475"/>
    </source>
</evidence>
<feature type="region of interest" description="Disordered" evidence="9">
    <location>
        <begin position="393"/>
        <end position="419"/>
    </location>
</feature>
<feature type="compositionally biased region" description="Basic and acidic residues" evidence="9">
    <location>
        <begin position="393"/>
        <end position="407"/>
    </location>
</feature>
<feature type="transmembrane region" description="Helical" evidence="10">
    <location>
        <begin position="630"/>
        <end position="651"/>
    </location>
</feature>
<feature type="domain" description="Bicarbonate transporter-like transmembrane" evidence="11">
    <location>
        <begin position="424"/>
        <end position="947"/>
    </location>
</feature>
<protein>
    <recommendedName>
        <fullName evidence="15">Anion exchange protein</fullName>
    </recommendedName>
</protein>
<evidence type="ECO:0000256" key="1">
    <source>
        <dbReference type="ARBA" id="ARBA00004651"/>
    </source>
</evidence>
<dbReference type="InterPro" id="IPR011531">
    <property type="entry name" value="HCO3_transpt-like_TM_dom"/>
</dbReference>
<comment type="subcellular location">
    <subcellularLocation>
        <location evidence="1">Cell membrane</location>
        <topology evidence="1">Multi-pass membrane protein</topology>
    </subcellularLocation>
</comment>
<evidence type="ECO:0000256" key="6">
    <source>
        <dbReference type="ARBA" id="ARBA00022989"/>
    </source>
</evidence>
<feature type="transmembrane region" description="Helical" evidence="10">
    <location>
        <begin position="720"/>
        <end position="743"/>
    </location>
</feature>
<dbReference type="Pfam" id="PF07565">
    <property type="entry name" value="Band_3_cyto"/>
    <property type="match status" value="1"/>
</dbReference>
<dbReference type="EMBL" id="CADEPM010000002">
    <property type="protein sequence ID" value="CAB3400332.1"/>
    <property type="molecule type" value="Genomic_DNA"/>
</dbReference>
<dbReference type="PANTHER" id="PTHR11453:SF47">
    <property type="entry name" value="ANION EXCHANGE PROTEIN"/>
    <property type="match status" value="1"/>
</dbReference>
<keyword evidence="8 10" id="KW-0472">Membrane</keyword>
<keyword evidence="7" id="KW-0406">Ion transport</keyword>
<gene>
    <name evidence="13" type="ORF">CBOVIS_LOCUS3296</name>
</gene>
<dbReference type="AlphaFoldDB" id="A0A8S1EE11"/>
<evidence type="ECO:0000256" key="7">
    <source>
        <dbReference type="ARBA" id="ARBA00023065"/>
    </source>
</evidence>
<keyword evidence="6 10" id="KW-1133">Transmembrane helix</keyword>
<dbReference type="Gene3D" id="1.10.287.570">
    <property type="entry name" value="Helical hairpin bin"/>
    <property type="match status" value="1"/>
</dbReference>
<dbReference type="GO" id="GO:0005452">
    <property type="term" value="F:solute:inorganic anion antiporter activity"/>
    <property type="evidence" value="ECO:0007669"/>
    <property type="project" value="InterPro"/>
</dbReference>
<dbReference type="PANTHER" id="PTHR11453">
    <property type="entry name" value="ANION EXCHANGE PROTEIN"/>
    <property type="match status" value="1"/>
</dbReference>
<keyword evidence="5 10" id="KW-0812">Transmembrane</keyword>
<feature type="transmembrane region" description="Helical" evidence="10">
    <location>
        <begin position="663"/>
        <end position="683"/>
    </location>
</feature>
<evidence type="ECO:0000259" key="12">
    <source>
        <dbReference type="Pfam" id="PF07565"/>
    </source>
</evidence>
<dbReference type="OrthoDB" id="1735926at2759"/>
<evidence type="ECO:0000256" key="10">
    <source>
        <dbReference type="SAM" id="Phobius"/>
    </source>
</evidence>
<dbReference type="InterPro" id="IPR013769">
    <property type="entry name" value="Band3_cytoplasmic_dom"/>
</dbReference>
<feature type="transmembrane region" description="Helical" evidence="10">
    <location>
        <begin position="764"/>
        <end position="787"/>
    </location>
</feature>
<accession>A0A8S1EE11</accession>
<evidence type="ECO:0000259" key="11">
    <source>
        <dbReference type="Pfam" id="PF00955"/>
    </source>
</evidence>
<organism evidence="13 14">
    <name type="scientific">Caenorhabditis bovis</name>
    <dbReference type="NCBI Taxonomy" id="2654633"/>
    <lineage>
        <taxon>Eukaryota</taxon>
        <taxon>Metazoa</taxon>
        <taxon>Ecdysozoa</taxon>
        <taxon>Nematoda</taxon>
        <taxon>Chromadorea</taxon>
        <taxon>Rhabditida</taxon>
        <taxon>Rhabditina</taxon>
        <taxon>Rhabditomorpha</taxon>
        <taxon>Rhabditoidea</taxon>
        <taxon>Rhabditidae</taxon>
        <taxon>Peloderinae</taxon>
        <taxon>Caenorhabditis</taxon>
    </lineage>
</organism>
<dbReference type="InterPro" id="IPR003020">
    <property type="entry name" value="HCO3_transpt_euk"/>
</dbReference>
<feature type="transmembrane region" description="Helical" evidence="10">
    <location>
        <begin position="537"/>
        <end position="554"/>
    </location>
</feature>
<evidence type="ECO:0000313" key="14">
    <source>
        <dbReference type="Proteomes" id="UP000494206"/>
    </source>
</evidence>
<dbReference type="GO" id="GO:0008509">
    <property type="term" value="F:monoatomic anion transmembrane transporter activity"/>
    <property type="evidence" value="ECO:0007669"/>
    <property type="project" value="InterPro"/>
</dbReference>
<feature type="transmembrane region" description="Helical" evidence="10">
    <location>
        <begin position="889"/>
        <end position="906"/>
    </location>
</feature>
<feature type="transmembrane region" description="Helical" evidence="10">
    <location>
        <begin position="495"/>
        <end position="517"/>
    </location>
</feature>
<evidence type="ECO:0000256" key="5">
    <source>
        <dbReference type="ARBA" id="ARBA00022692"/>
    </source>
</evidence>
<evidence type="ECO:0000256" key="3">
    <source>
        <dbReference type="ARBA" id="ARBA00022448"/>
    </source>
</evidence>
<dbReference type="Proteomes" id="UP000494206">
    <property type="component" value="Unassembled WGS sequence"/>
</dbReference>
<dbReference type="SUPFAM" id="SSF55804">
    <property type="entry name" value="Phoshotransferase/anion transport protein"/>
    <property type="match status" value="1"/>
</dbReference>
<evidence type="ECO:0008006" key="15">
    <source>
        <dbReference type="Google" id="ProtNLM"/>
    </source>
</evidence>
<feature type="domain" description="Band 3 cytoplasmic" evidence="12">
    <location>
        <begin position="91"/>
        <end position="373"/>
    </location>
</feature>
<proteinExistence type="inferred from homology"/>
<keyword evidence="4" id="KW-1003">Cell membrane</keyword>
<evidence type="ECO:0000256" key="8">
    <source>
        <dbReference type="ARBA" id="ARBA00023136"/>
    </source>
</evidence>
<comment type="similarity">
    <text evidence="2">Belongs to the anion exchanger (TC 2.A.31) family.</text>
</comment>
<dbReference type="GO" id="GO:0015701">
    <property type="term" value="P:bicarbonate transport"/>
    <property type="evidence" value="ECO:0007669"/>
    <property type="project" value="TreeGrafter"/>
</dbReference>
<dbReference type="GO" id="GO:0051453">
    <property type="term" value="P:regulation of intracellular pH"/>
    <property type="evidence" value="ECO:0007669"/>
    <property type="project" value="TreeGrafter"/>
</dbReference>
<feature type="transmembrane region" description="Helical" evidence="10">
    <location>
        <begin position="451"/>
        <end position="474"/>
    </location>
</feature>
<feature type="region of interest" description="Disordered" evidence="9">
    <location>
        <begin position="1"/>
        <end position="20"/>
    </location>
</feature>
<dbReference type="GO" id="GO:0005886">
    <property type="term" value="C:plasma membrane"/>
    <property type="evidence" value="ECO:0007669"/>
    <property type="project" value="UniProtKB-SubCell"/>
</dbReference>
<sequence length="970" mass="109440">MCRSSTMSSPPRGETERSVGFAIGNASLASLYRSHPHSVDQTSQSEATCEPLLEEIDEDDDKPLEMTPFVREVVYPNSPRSRRRQNQNVIDLYELERGDDITSVEWVEKSRFIKYEEDCEGYDNHYGKPHVPCIPMEYYKQLQLIATKAIVTPPLNCVDFEKFLSVIESLHDPEIPEIGKTVSKILQTRKITYPENRDVEQNRRSSCQSFRHVRAAPSPRSNMMSVPTNLGSLVHYHPKKLSQAFSHIKFGSLLGVQPEEDVEWVSKCESAILVVGDVPDLKLCRLVVIRFEKTCYFKEISDNVNGFRSLYFLLGPSAPNINYVEIGRAFGSILSNSEFGGLFEHVHNAEGVSQAIDLYLTESIVLAPGKVESKHLLSGDFIRKVINKRADRLQGERRMGDKGKDVESAAPASHTTEPTEKWGLFSGMVKDIRRRTKYYSSDITDTFKVQALTSTIFMICACIAPSLTFGGLLAHYTHGAMGLFETLISQCVGGIIWSLLAAQPLIILSPTGPFLIFEHSLFLICESLDLRFMVVRLYAGIAIFILCVITTAFNGARLLKYVTVFTEDIFSILISLIFFSEVSKYVKHEWTTNPVQNYEYYYNQHLTINCTVANDTTIATNCDFAHPNTFLLSVIFIVVTFAIAFSLRLMSRSRWFGRNFRNICGDFGVFFAIMIVSTFRSFVFPGVSIETLDVPQNVDFTERHRRGHGLFISPYFVNWLTIPVAISAGFLVFILLFVEVEITEQMLMRAERKLRKGGGSHWDLLLMGFVILIASIFGLPWMCAAAVQSIAHASSLTILKKKAPGEAAKPVAVIEQRGTNFTISFIMGLCAMLGYFIHVPKASLFGVFLYLGVMNLSGNKCMERLKMFFLPAKYRGNTKFLEKIPFSRVVFFTLIQLFLVFCIFMTKMNGTAALFFPLVLSAFIIGRHLLLPILFTSDELELLDGEHQSKEENGTEDMAVDCYYSTRIPV</sequence>
<evidence type="ECO:0000256" key="2">
    <source>
        <dbReference type="ARBA" id="ARBA00010993"/>
    </source>
</evidence>
<feature type="transmembrane region" description="Helical" evidence="10">
    <location>
        <begin position="912"/>
        <end position="930"/>
    </location>
</feature>
<evidence type="ECO:0000313" key="13">
    <source>
        <dbReference type="EMBL" id="CAB3400332.1"/>
    </source>
</evidence>
<keyword evidence="14" id="KW-1185">Reference proteome</keyword>